<comment type="caution">
    <text evidence="1">The sequence shown here is derived from an EMBL/GenBank/DDBJ whole genome shotgun (WGS) entry which is preliminary data.</text>
</comment>
<sequence>MRTLQLMAVRGEPPL</sequence>
<dbReference type="EMBL" id="LWDX02018369">
    <property type="protein sequence ID" value="OEL33562.1"/>
    <property type="molecule type" value="Genomic_DNA"/>
</dbReference>
<reference evidence="1 2" key="1">
    <citation type="submission" date="2016-09" db="EMBL/GenBank/DDBJ databases">
        <title>The draft genome of Dichanthelium oligosanthes: A C3 panicoid grass species.</title>
        <authorList>
            <person name="Studer A.J."/>
            <person name="Schnable J.C."/>
            <person name="Brutnell T.P."/>
        </authorList>
    </citation>
    <scope>NUCLEOTIDE SEQUENCE [LARGE SCALE GENOMIC DNA]</scope>
    <source>
        <strain evidence="2">cv. Kellogg 1175</strain>
        <tissue evidence="1">Leaf</tissue>
    </source>
</reference>
<proteinExistence type="predicted"/>
<gene>
    <name evidence="1" type="ORF">BAE44_0005422</name>
</gene>
<protein>
    <submittedName>
        <fullName evidence="1">Uncharacterized protein</fullName>
    </submittedName>
</protein>
<dbReference type="Proteomes" id="UP000095767">
    <property type="component" value="Unassembled WGS sequence"/>
</dbReference>
<keyword evidence="2" id="KW-1185">Reference proteome</keyword>
<evidence type="ECO:0000313" key="2">
    <source>
        <dbReference type="Proteomes" id="UP000095767"/>
    </source>
</evidence>
<name>A0A1E5W850_9POAL</name>
<organism evidence="1 2">
    <name type="scientific">Dichanthelium oligosanthes</name>
    <dbReference type="NCBI Taxonomy" id="888268"/>
    <lineage>
        <taxon>Eukaryota</taxon>
        <taxon>Viridiplantae</taxon>
        <taxon>Streptophyta</taxon>
        <taxon>Embryophyta</taxon>
        <taxon>Tracheophyta</taxon>
        <taxon>Spermatophyta</taxon>
        <taxon>Magnoliopsida</taxon>
        <taxon>Liliopsida</taxon>
        <taxon>Poales</taxon>
        <taxon>Poaceae</taxon>
        <taxon>PACMAD clade</taxon>
        <taxon>Panicoideae</taxon>
        <taxon>Panicodae</taxon>
        <taxon>Paniceae</taxon>
        <taxon>Dichantheliinae</taxon>
        <taxon>Dichanthelium</taxon>
    </lineage>
</organism>
<accession>A0A1E5W850</accession>
<evidence type="ECO:0000313" key="1">
    <source>
        <dbReference type="EMBL" id="OEL33562.1"/>
    </source>
</evidence>